<sequence length="31" mass="3386">MNPRIDGTKFGSITIDGSDIEHDVLIRLSGK</sequence>
<reference evidence="3" key="2">
    <citation type="submission" date="2016-10" db="EMBL/GenBank/DDBJ databases">
        <authorList>
            <person name="Varghese N."/>
            <person name="Submissions S."/>
        </authorList>
    </citation>
    <scope>NUCLEOTIDE SEQUENCE [LARGE SCALE GENOMIC DNA]</scope>
    <source>
        <strain evidence="3">Nm44</strain>
    </source>
</reference>
<proteinExistence type="predicted"/>
<name>A0A1I4WVA7_9PROT</name>
<dbReference type="InterPro" id="IPR036748">
    <property type="entry name" value="MTH938-like_sf"/>
</dbReference>
<dbReference type="Proteomes" id="UP000183287">
    <property type="component" value="Unassembled WGS sequence"/>
</dbReference>
<protein>
    <submittedName>
        <fullName evidence="1">Uncharacterized protein</fullName>
    </submittedName>
</protein>
<organism evidence="1 3">
    <name type="scientific">Nitrosomonas communis</name>
    <dbReference type="NCBI Taxonomy" id="44574"/>
    <lineage>
        <taxon>Bacteria</taxon>
        <taxon>Pseudomonadati</taxon>
        <taxon>Pseudomonadota</taxon>
        <taxon>Betaproteobacteria</taxon>
        <taxon>Nitrosomonadales</taxon>
        <taxon>Nitrosomonadaceae</taxon>
        <taxon>Nitrosomonas</taxon>
    </lineage>
</organism>
<dbReference type="AlphaFoldDB" id="A0A1I4WVA7"/>
<dbReference type="EMBL" id="FOUB01000176">
    <property type="protein sequence ID" value="SFN28838.1"/>
    <property type="molecule type" value="Genomic_DNA"/>
</dbReference>
<reference evidence="1" key="1">
    <citation type="submission" date="2016-10" db="EMBL/GenBank/DDBJ databases">
        <authorList>
            <person name="de Groot N.N."/>
        </authorList>
    </citation>
    <scope>NUCLEOTIDE SEQUENCE [LARGE SCALE GENOMIC DNA]</scope>
    <source>
        <strain evidence="1">Nm44</strain>
    </source>
</reference>
<accession>A0A1I4WVA7</accession>
<evidence type="ECO:0000313" key="1">
    <source>
        <dbReference type="EMBL" id="SFN17395.1"/>
    </source>
</evidence>
<feature type="non-terminal residue" evidence="1">
    <location>
        <position position="31"/>
    </location>
</feature>
<evidence type="ECO:0000313" key="3">
    <source>
        <dbReference type="Proteomes" id="UP000183287"/>
    </source>
</evidence>
<dbReference type="EMBL" id="FOUB01000121">
    <property type="protein sequence ID" value="SFN17395.1"/>
    <property type="molecule type" value="Genomic_DNA"/>
</dbReference>
<keyword evidence="3" id="KW-1185">Reference proteome</keyword>
<dbReference type="SUPFAM" id="SSF64076">
    <property type="entry name" value="MTH938-like"/>
    <property type="match status" value="1"/>
</dbReference>
<evidence type="ECO:0000313" key="2">
    <source>
        <dbReference type="EMBL" id="SFN28838.1"/>
    </source>
</evidence>
<gene>
    <name evidence="1" type="ORF">SAMN05421863_11218</name>
    <name evidence="2" type="ORF">SAMN05421863_11763</name>
</gene>